<keyword evidence="1" id="KW-0805">Transcription regulation</keyword>
<accession>A0A941IUP5</accession>
<feature type="DNA-binding region" description="H-T-H motif" evidence="4">
    <location>
        <begin position="38"/>
        <end position="57"/>
    </location>
</feature>
<comment type="caution">
    <text evidence="6">The sequence shown here is derived from an EMBL/GenBank/DDBJ whole genome shotgun (WGS) entry which is preliminary data.</text>
</comment>
<evidence type="ECO:0000256" key="2">
    <source>
        <dbReference type="ARBA" id="ARBA00023125"/>
    </source>
</evidence>
<dbReference type="PROSITE" id="PS50977">
    <property type="entry name" value="HTH_TETR_2"/>
    <property type="match status" value="1"/>
</dbReference>
<dbReference type="RefSeq" id="WP_212532271.1">
    <property type="nucleotide sequence ID" value="NZ_JAGSOG010000232.1"/>
</dbReference>
<evidence type="ECO:0000259" key="5">
    <source>
        <dbReference type="PROSITE" id="PS50977"/>
    </source>
</evidence>
<evidence type="ECO:0000256" key="1">
    <source>
        <dbReference type="ARBA" id="ARBA00023015"/>
    </source>
</evidence>
<dbReference type="GO" id="GO:0000976">
    <property type="term" value="F:transcription cis-regulatory region binding"/>
    <property type="evidence" value="ECO:0007669"/>
    <property type="project" value="TreeGrafter"/>
</dbReference>
<evidence type="ECO:0000256" key="4">
    <source>
        <dbReference type="PROSITE-ProRule" id="PRU00335"/>
    </source>
</evidence>
<dbReference type="GO" id="GO:0003700">
    <property type="term" value="F:DNA-binding transcription factor activity"/>
    <property type="evidence" value="ECO:0007669"/>
    <property type="project" value="TreeGrafter"/>
</dbReference>
<organism evidence="6 7">
    <name type="scientific">Actinospica durhamensis</name>
    <dbReference type="NCBI Taxonomy" id="1508375"/>
    <lineage>
        <taxon>Bacteria</taxon>
        <taxon>Bacillati</taxon>
        <taxon>Actinomycetota</taxon>
        <taxon>Actinomycetes</taxon>
        <taxon>Catenulisporales</taxon>
        <taxon>Actinospicaceae</taxon>
        <taxon>Actinospica</taxon>
    </lineage>
</organism>
<dbReference type="InterPro" id="IPR001647">
    <property type="entry name" value="HTH_TetR"/>
</dbReference>
<dbReference type="InterPro" id="IPR023772">
    <property type="entry name" value="DNA-bd_HTH_TetR-type_CS"/>
</dbReference>
<dbReference type="PANTHER" id="PTHR30055">
    <property type="entry name" value="HTH-TYPE TRANSCRIPTIONAL REGULATOR RUTR"/>
    <property type="match status" value="1"/>
</dbReference>
<keyword evidence="7" id="KW-1185">Reference proteome</keyword>
<dbReference type="PANTHER" id="PTHR30055:SF238">
    <property type="entry name" value="MYCOFACTOCIN BIOSYNTHESIS TRANSCRIPTIONAL REGULATOR MFTR-RELATED"/>
    <property type="match status" value="1"/>
</dbReference>
<dbReference type="AlphaFoldDB" id="A0A941IUP5"/>
<dbReference type="InterPro" id="IPR050109">
    <property type="entry name" value="HTH-type_TetR-like_transc_reg"/>
</dbReference>
<dbReference type="Pfam" id="PF00440">
    <property type="entry name" value="TetR_N"/>
    <property type="match status" value="1"/>
</dbReference>
<dbReference type="Gene3D" id="1.10.10.60">
    <property type="entry name" value="Homeodomain-like"/>
    <property type="match status" value="1"/>
</dbReference>
<dbReference type="Gene3D" id="1.10.357.10">
    <property type="entry name" value="Tetracycline Repressor, domain 2"/>
    <property type="match status" value="1"/>
</dbReference>
<keyword evidence="2 4" id="KW-0238">DNA-binding</keyword>
<name>A0A941IUP5_9ACTN</name>
<gene>
    <name evidence="6" type="ORF">KDL01_31325</name>
</gene>
<evidence type="ECO:0000256" key="3">
    <source>
        <dbReference type="ARBA" id="ARBA00023163"/>
    </source>
</evidence>
<reference evidence="6" key="1">
    <citation type="submission" date="2021-04" db="EMBL/GenBank/DDBJ databases">
        <title>Genome based classification of Actinospica acidithermotolerans sp. nov., an actinobacterium isolated from an Indonesian hot spring.</title>
        <authorList>
            <person name="Kusuma A.B."/>
            <person name="Putra K.E."/>
            <person name="Nafisah S."/>
            <person name="Loh J."/>
            <person name="Nouioui I."/>
            <person name="Goodfellow M."/>
        </authorList>
    </citation>
    <scope>NUCLEOTIDE SEQUENCE</scope>
    <source>
        <strain evidence="6">CSCA 57</strain>
    </source>
</reference>
<dbReference type="PROSITE" id="PS01081">
    <property type="entry name" value="HTH_TETR_1"/>
    <property type="match status" value="1"/>
</dbReference>
<sequence>MSSGSAGGIRERKKHETREALHRAALSLYLAQGPDAVTISDICEAAGVSRRTFFNYFESKDDAVMDWNEERAGGSVAERIAARPDQEEPLEAVHQAVRTGIVRLLEHETWRQRQLLVSRHPRLVPLAFAGNRRTRGLMAEAVARRIGAEPGDRYPRVLAAAANAVAQAALAQWDPEDSGAALLEILDASFAMAAAGFSPPS</sequence>
<protein>
    <submittedName>
        <fullName evidence="6">TetR family transcriptional regulator</fullName>
    </submittedName>
</protein>
<dbReference type="SUPFAM" id="SSF46689">
    <property type="entry name" value="Homeodomain-like"/>
    <property type="match status" value="1"/>
</dbReference>
<dbReference type="InterPro" id="IPR041347">
    <property type="entry name" value="MftR_C"/>
</dbReference>
<dbReference type="Pfam" id="PF17754">
    <property type="entry name" value="TetR_C_14"/>
    <property type="match status" value="1"/>
</dbReference>
<keyword evidence="3" id="KW-0804">Transcription</keyword>
<proteinExistence type="predicted"/>
<dbReference type="EMBL" id="JAGSOG010000232">
    <property type="protein sequence ID" value="MBR7837808.1"/>
    <property type="molecule type" value="Genomic_DNA"/>
</dbReference>
<evidence type="ECO:0000313" key="6">
    <source>
        <dbReference type="EMBL" id="MBR7837808.1"/>
    </source>
</evidence>
<dbReference type="InterPro" id="IPR009057">
    <property type="entry name" value="Homeodomain-like_sf"/>
</dbReference>
<evidence type="ECO:0000313" key="7">
    <source>
        <dbReference type="Proteomes" id="UP000675781"/>
    </source>
</evidence>
<feature type="domain" description="HTH tetR-type" evidence="5">
    <location>
        <begin position="15"/>
        <end position="75"/>
    </location>
</feature>
<dbReference type="Proteomes" id="UP000675781">
    <property type="component" value="Unassembled WGS sequence"/>
</dbReference>